<dbReference type="SUPFAM" id="SSF56300">
    <property type="entry name" value="Metallo-dependent phosphatases"/>
    <property type="match status" value="1"/>
</dbReference>
<feature type="domain" description="Calcineurin-like phosphoesterase" evidence="1">
    <location>
        <begin position="3"/>
        <end position="149"/>
    </location>
</feature>
<dbReference type="InterPro" id="IPR029052">
    <property type="entry name" value="Metallo-depent_PP-like"/>
</dbReference>
<keyword evidence="3" id="KW-1185">Reference proteome</keyword>
<sequence length="203" mass="23405">MGRILAISDIHGHGDSLLSLLTYSGYNPDQDRLFLLGDYIGENTDNFKTLEIIEELVQKGAVALRGNHEERVIEKNMKKDIFTQRWKPFFSSLPYWYKESDFLFVHAGIRPGIALKDQKFEDFITIREAFYCSSFQHDETIVFGHTPAYRLGTPTGEFWLSENKIGIDTGAGHGYFLSLADLNNRLQYRISVNKIGFVEKRHF</sequence>
<dbReference type="InterPro" id="IPR050126">
    <property type="entry name" value="Ap4A_hydrolase"/>
</dbReference>
<comment type="caution">
    <text evidence="2">The sequence shown here is derived from an EMBL/GenBank/DDBJ whole genome shotgun (WGS) entry which is preliminary data.</text>
</comment>
<dbReference type="GeneID" id="301140779"/>
<evidence type="ECO:0000313" key="2">
    <source>
        <dbReference type="EMBL" id="MED4403442.1"/>
    </source>
</evidence>
<organism evidence="2 3">
    <name type="scientific">Metabacillus fastidiosus</name>
    <dbReference type="NCBI Taxonomy" id="1458"/>
    <lineage>
        <taxon>Bacteria</taxon>
        <taxon>Bacillati</taxon>
        <taxon>Bacillota</taxon>
        <taxon>Bacilli</taxon>
        <taxon>Bacillales</taxon>
        <taxon>Bacillaceae</taxon>
        <taxon>Metabacillus</taxon>
    </lineage>
</organism>
<proteinExistence type="predicted"/>
<dbReference type="PANTHER" id="PTHR42850">
    <property type="entry name" value="METALLOPHOSPHOESTERASE"/>
    <property type="match status" value="1"/>
</dbReference>
<name>A0ABU6P457_9BACI</name>
<dbReference type="Proteomes" id="UP001342826">
    <property type="component" value="Unassembled WGS sequence"/>
</dbReference>
<dbReference type="RefSeq" id="WP_066228327.1">
    <property type="nucleotide sequence ID" value="NZ_JARTFQ010000001.1"/>
</dbReference>
<dbReference type="EMBL" id="JARTFS010000016">
    <property type="protein sequence ID" value="MED4403442.1"/>
    <property type="molecule type" value="Genomic_DNA"/>
</dbReference>
<dbReference type="InterPro" id="IPR004843">
    <property type="entry name" value="Calcineurin-like_PHP"/>
</dbReference>
<evidence type="ECO:0000259" key="1">
    <source>
        <dbReference type="Pfam" id="PF00149"/>
    </source>
</evidence>
<dbReference type="PANTHER" id="PTHR42850:SF4">
    <property type="entry name" value="ZINC-DEPENDENT ENDOPOLYPHOSPHATASE"/>
    <property type="match status" value="1"/>
</dbReference>
<accession>A0ABU6P457</accession>
<evidence type="ECO:0000313" key="3">
    <source>
        <dbReference type="Proteomes" id="UP001342826"/>
    </source>
</evidence>
<reference evidence="2 3" key="1">
    <citation type="submission" date="2023-03" db="EMBL/GenBank/DDBJ databases">
        <title>Bacillus Genome Sequencing.</title>
        <authorList>
            <person name="Dunlap C."/>
        </authorList>
    </citation>
    <scope>NUCLEOTIDE SEQUENCE [LARGE SCALE GENOMIC DNA]</scope>
    <source>
        <strain evidence="2 3">NRS-1717</strain>
    </source>
</reference>
<dbReference type="Gene3D" id="3.60.21.10">
    <property type="match status" value="1"/>
</dbReference>
<dbReference type="Pfam" id="PF00149">
    <property type="entry name" value="Metallophos"/>
    <property type="match status" value="1"/>
</dbReference>
<protein>
    <submittedName>
        <fullName evidence="2">Metallophosphoesterase</fullName>
    </submittedName>
</protein>
<gene>
    <name evidence="2" type="ORF">P9271_19215</name>
</gene>